<evidence type="ECO:0000313" key="1">
    <source>
        <dbReference type="EMBL" id="STD82423.1"/>
    </source>
</evidence>
<dbReference type="EMBL" id="UFYW01000001">
    <property type="protein sequence ID" value="STD82423.1"/>
    <property type="molecule type" value="Genomic_DNA"/>
</dbReference>
<dbReference type="Proteomes" id="UP000254807">
    <property type="component" value="Unassembled WGS sequence"/>
</dbReference>
<dbReference type="AlphaFoldDB" id="A0A376GWT4"/>
<reference evidence="1 2" key="1">
    <citation type="submission" date="2018-06" db="EMBL/GenBank/DDBJ databases">
        <authorList>
            <consortium name="Pathogen Informatics"/>
            <person name="Doyle S."/>
        </authorList>
    </citation>
    <scope>NUCLEOTIDE SEQUENCE [LARGE SCALE GENOMIC DNA]</scope>
    <source>
        <strain evidence="1 2">NCTC12360</strain>
    </source>
</reference>
<protein>
    <submittedName>
        <fullName evidence="1">Uncharacterized protein</fullName>
    </submittedName>
</protein>
<evidence type="ECO:0000313" key="2">
    <source>
        <dbReference type="Proteomes" id="UP000254807"/>
    </source>
</evidence>
<sequence length="81" mass="9311">MKTIRFVFGLGTLIKLPILGSFSFSKIIESISEKHLLFHTLNDKVVNVGKTRRQSKPFKKTFWKKGLTKTETDDIITKSQI</sequence>
<organism evidence="1 2">
    <name type="scientific">Enterococcus gallinarum</name>
    <dbReference type="NCBI Taxonomy" id="1353"/>
    <lineage>
        <taxon>Bacteria</taxon>
        <taxon>Bacillati</taxon>
        <taxon>Bacillota</taxon>
        <taxon>Bacilli</taxon>
        <taxon>Lactobacillales</taxon>
        <taxon>Enterococcaceae</taxon>
        <taxon>Enterococcus</taxon>
    </lineage>
</organism>
<proteinExistence type="predicted"/>
<name>A0A376GWT4_ENTGA</name>
<keyword evidence="2" id="KW-1185">Reference proteome</keyword>
<gene>
    <name evidence="1" type="ORF">NCTC12360_00852</name>
</gene>
<accession>A0A376GWT4</accession>